<dbReference type="GeneID" id="85319224"/>
<dbReference type="RefSeq" id="XP_060290375.1">
    <property type="nucleotide sequence ID" value="XM_060435954.1"/>
</dbReference>
<organism evidence="1 2">
    <name type="scientific">Lasiosphaeria miniovina</name>
    <dbReference type="NCBI Taxonomy" id="1954250"/>
    <lineage>
        <taxon>Eukaryota</taxon>
        <taxon>Fungi</taxon>
        <taxon>Dikarya</taxon>
        <taxon>Ascomycota</taxon>
        <taxon>Pezizomycotina</taxon>
        <taxon>Sordariomycetes</taxon>
        <taxon>Sordariomycetidae</taxon>
        <taxon>Sordariales</taxon>
        <taxon>Lasiosphaeriaceae</taxon>
        <taxon>Lasiosphaeria</taxon>
    </lineage>
</organism>
<protein>
    <submittedName>
        <fullName evidence="1">Uncharacterized protein</fullName>
    </submittedName>
</protein>
<sequence>FWLGTRLVFASGSPIDHIHTHVFRLRLEPSLTARLIGVLLDLLSRIIQTWAKTQFLEWFLPANVILKKQKEGQDNEFEKETHTYAKLREKRGVVIPACHGIVSCSGGEHQSIPVLVLSDVGCAKLCEPE</sequence>
<name>A0AA39ZTN3_9PEZI</name>
<reference evidence="1" key="1">
    <citation type="submission" date="2023-06" db="EMBL/GenBank/DDBJ databases">
        <title>Genome-scale phylogeny and comparative genomics of the fungal order Sordariales.</title>
        <authorList>
            <consortium name="Lawrence Berkeley National Laboratory"/>
            <person name="Hensen N."/>
            <person name="Bonometti L."/>
            <person name="Westerberg I."/>
            <person name="Brannstrom I.O."/>
            <person name="Guillou S."/>
            <person name="Cros-Aarteil S."/>
            <person name="Calhoun S."/>
            <person name="Haridas S."/>
            <person name="Kuo A."/>
            <person name="Mondo S."/>
            <person name="Pangilinan J."/>
            <person name="Riley R."/>
            <person name="LaButti K."/>
            <person name="Andreopoulos B."/>
            <person name="Lipzen A."/>
            <person name="Chen C."/>
            <person name="Yanf M."/>
            <person name="Daum C."/>
            <person name="Ng V."/>
            <person name="Clum A."/>
            <person name="Steindorff A."/>
            <person name="Ohm R."/>
            <person name="Martin F."/>
            <person name="Silar P."/>
            <person name="Natvig D."/>
            <person name="Lalanne C."/>
            <person name="Gautier V."/>
            <person name="Ament-velasquez S.L."/>
            <person name="Kruys A."/>
            <person name="Hutchinson M.I."/>
            <person name="Powell A.J."/>
            <person name="Barry K."/>
            <person name="Miller A.N."/>
            <person name="Grigoriev I.V."/>
            <person name="Debuchy R."/>
            <person name="Gladieux P."/>
            <person name="Thoren M.H."/>
            <person name="Johannesson H."/>
        </authorList>
    </citation>
    <scope>NUCLEOTIDE SEQUENCE</scope>
    <source>
        <strain evidence="1">SMH2392-1A</strain>
    </source>
</reference>
<feature type="non-terminal residue" evidence="1">
    <location>
        <position position="129"/>
    </location>
</feature>
<evidence type="ECO:0000313" key="1">
    <source>
        <dbReference type="EMBL" id="KAK0703516.1"/>
    </source>
</evidence>
<feature type="non-terminal residue" evidence="1">
    <location>
        <position position="1"/>
    </location>
</feature>
<accession>A0AA39ZTN3</accession>
<dbReference type="AlphaFoldDB" id="A0AA39ZTN3"/>
<dbReference type="EMBL" id="JAUIRO010000008">
    <property type="protein sequence ID" value="KAK0703516.1"/>
    <property type="molecule type" value="Genomic_DNA"/>
</dbReference>
<comment type="caution">
    <text evidence="1">The sequence shown here is derived from an EMBL/GenBank/DDBJ whole genome shotgun (WGS) entry which is preliminary data.</text>
</comment>
<gene>
    <name evidence="1" type="ORF">B0T26DRAFT_614329</name>
</gene>
<keyword evidence="2" id="KW-1185">Reference proteome</keyword>
<proteinExistence type="predicted"/>
<dbReference type="Proteomes" id="UP001172101">
    <property type="component" value="Unassembled WGS sequence"/>
</dbReference>
<evidence type="ECO:0000313" key="2">
    <source>
        <dbReference type="Proteomes" id="UP001172101"/>
    </source>
</evidence>